<dbReference type="InterPro" id="IPR011006">
    <property type="entry name" value="CheY-like_superfamily"/>
</dbReference>
<gene>
    <name evidence="6" type="primary">uhpA</name>
    <name evidence="6" type="ORF">PSJ8397_02097</name>
</gene>
<dbReference type="PRINTS" id="PR00038">
    <property type="entry name" value="HTHLUXR"/>
</dbReference>
<dbReference type="CDD" id="cd06170">
    <property type="entry name" value="LuxR_C_like"/>
    <property type="match status" value="1"/>
</dbReference>
<dbReference type="GO" id="GO:0000160">
    <property type="term" value="P:phosphorelay signal transduction system"/>
    <property type="evidence" value="ECO:0007669"/>
    <property type="project" value="InterPro"/>
</dbReference>
<keyword evidence="2" id="KW-0238">DNA-binding</keyword>
<dbReference type="AlphaFoldDB" id="A0A1Y5SJ42"/>
<dbReference type="PANTHER" id="PTHR45566">
    <property type="entry name" value="HTH-TYPE TRANSCRIPTIONAL REGULATOR YHJB-RELATED"/>
    <property type="match status" value="1"/>
</dbReference>
<name>A0A1Y5SJ42_9RHOB</name>
<dbReference type="SUPFAM" id="SSF46894">
    <property type="entry name" value="C-terminal effector domain of the bipartite response regulators"/>
    <property type="match status" value="1"/>
</dbReference>
<evidence type="ECO:0000256" key="1">
    <source>
        <dbReference type="ARBA" id="ARBA00022553"/>
    </source>
</evidence>
<dbReference type="InterPro" id="IPR051015">
    <property type="entry name" value="EvgA-like"/>
</dbReference>
<dbReference type="InterPro" id="IPR016032">
    <property type="entry name" value="Sig_transdc_resp-reg_C-effctor"/>
</dbReference>
<accession>A0A1Y5SJ42</accession>
<dbReference type="Gene3D" id="3.40.50.2300">
    <property type="match status" value="1"/>
</dbReference>
<evidence type="ECO:0000313" key="7">
    <source>
        <dbReference type="Proteomes" id="UP000193623"/>
    </source>
</evidence>
<dbReference type="Pfam" id="PF00196">
    <property type="entry name" value="GerE"/>
    <property type="match status" value="1"/>
</dbReference>
<dbReference type="GO" id="GO:0006355">
    <property type="term" value="P:regulation of DNA-templated transcription"/>
    <property type="evidence" value="ECO:0007669"/>
    <property type="project" value="InterPro"/>
</dbReference>
<evidence type="ECO:0000259" key="4">
    <source>
        <dbReference type="PROSITE" id="PS50043"/>
    </source>
</evidence>
<dbReference type="InterPro" id="IPR001789">
    <property type="entry name" value="Sig_transdc_resp-reg_receiver"/>
</dbReference>
<organism evidence="6 7">
    <name type="scientific">Pseudooctadecabacter jejudonensis</name>
    <dbReference type="NCBI Taxonomy" id="1391910"/>
    <lineage>
        <taxon>Bacteria</taxon>
        <taxon>Pseudomonadati</taxon>
        <taxon>Pseudomonadota</taxon>
        <taxon>Alphaproteobacteria</taxon>
        <taxon>Rhodobacterales</taxon>
        <taxon>Paracoccaceae</taxon>
        <taxon>Pseudooctadecabacter</taxon>
    </lineage>
</organism>
<dbReference type="PROSITE" id="PS50110">
    <property type="entry name" value="RESPONSE_REGULATORY"/>
    <property type="match status" value="1"/>
</dbReference>
<dbReference type="SMART" id="SM00421">
    <property type="entry name" value="HTH_LUXR"/>
    <property type="match status" value="1"/>
</dbReference>
<evidence type="ECO:0000313" key="6">
    <source>
        <dbReference type="EMBL" id="SLN41659.1"/>
    </source>
</evidence>
<dbReference type="Proteomes" id="UP000193623">
    <property type="component" value="Unassembled WGS sequence"/>
</dbReference>
<dbReference type="GO" id="GO:0003677">
    <property type="term" value="F:DNA binding"/>
    <property type="evidence" value="ECO:0007669"/>
    <property type="project" value="UniProtKB-KW"/>
</dbReference>
<evidence type="ECO:0000256" key="3">
    <source>
        <dbReference type="PROSITE-ProRule" id="PRU00169"/>
    </source>
</evidence>
<keyword evidence="1 3" id="KW-0597">Phosphoprotein</keyword>
<feature type="modified residue" description="4-aspartylphosphate" evidence="3">
    <location>
        <position position="55"/>
    </location>
</feature>
<dbReference type="Pfam" id="PF00072">
    <property type="entry name" value="Response_reg"/>
    <property type="match status" value="1"/>
</dbReference>
<reference evidence="6 7" key="1">
    <citation type="submission" date="2017-03" db="EMBL/GenBank/DDBJ databases">
        <authorList>
            <person name="Afonso C.L."/>
            <person name="Miller P.J."/>
            <person name="Scott M.A."/>
            <person name="Spackman E."/>
            <person name="Goraichik I."/>
            <person name="Dimitrov K.M."/>
            <person name="Suarez D.L."/>
            <person name="Swayne D.E."/>
        </authorList>
    </citation>
    <scope>NUCLEOTIDE SEQUENCE [LARGE SCALE GENOMIC DNA]</scope>
    <source>
        <strain evidence="6 7">CECT 8397</strain>
    </source>
</reference>
<evidence type="ECO:0000256" key="2">
    <source>
        <dbReference type="ARBA" id="ARBA00023125"/>
    </source>
</evidence>
<evidence type="ECO:0000259" key="5">
    <source>
        <dbReference type="PROSITE" id="PS50110"/>
    </source>
</evidence>
<feature type="domain" description="HTH luxR-type" evidence="4">
    <location>
        <begin position="137"/>
        <end position="202"/>
    </location>
</feature>
<dbReference type="EMBL" id="FWFT01000003">
    <property type="protein sequence ID" value="SLN41659.1"/>
    <property type="molecule type" value="Genomic_DNA"/>
</dbReference>
<keyword evidence="7" id="KW-1185">Reference proteome</keyword>
<feature type="domain" description="Response regulatory" evidence="5">
    <location>
        <begin position="3"/>
        <end position="120"/>
    </location>
</feature>
<dbReference type="SUPFAM" id="SSF52172">
    <property type="entry name" value="CheY-like"/>
    <property type="match status" value="1"/>
</dbReference>
<dbReference type="PANTHER" id="PTHR45566:SF2">
    <property type="entry name" value="NARL SUBFAMILY"/>
    <property type="match status" value="1"/>
</dbReference>
<protein>
    <submittedName>
        <fullName evidence="6">Transcriptional regulatory protein UhpA</fullName>
    </submittedName>
</protein>
<dbReference type="CDD" id="cd17535">
    <property type="entry name" value="REC_NarL-like"/>
    <property type="match status" value="1"/>
</dbReference>
<dbReference type="InterPro" id="IPR000792">
    <property type="entry name" value="Tscrpt_reg_LuxR_C"/>
</dbReference>
<proteinExistence type="predicted"/>
<dbReference type="InterPro" id="IPR058245">
    <property type="entry name" value="NreC/VraR/RcsB-like_REC"/>
</dbReference>
<dbReference type="PROSITE" id="PS50043">
    <property type="entry name" value="HTH_LUXR_2"/>
    <property type="match status" value="1"/>
</dbReference>
<dbReference type="SMART" id="SM00448">
    <property type="entry name" value="REC"/>
    <property type="match status" value="1"/>
</dbReference>
<sequence>MKRLLIADDHLMIGSAMVYLLKQLDPSIHTVSVGSAKAALETVAEGKPFDLVLLDYDMPGTNGIKGMGLIHKDHPEQTVGIISGRTEPHLVKAAIAAGAVGWLPKSMSDEPLLHALRMMAAGGQFVPTDVLAELKSNDDRWDLFSEAEQRVAKQLAQGLSDKEIALSLELEPKTIRNHVRNILRKAGAESRTKFALAFHESR</sequence>